<organism evidence="2">
    <name type="scientific">Dendroctonus ponderosae</name>
    <name type="common">Mountain pine beetle</name>
    <dbReference type="NCBI Taxonomy" id="77166"/>
    <lineage>
        <taxon>Eukaryota</taxon>
        <taxon>Metazoa</taxon>
        <taxon>Ecdysozoa</taxon>
        <taxon>Arthropoda</taxon>
        <taxon>Hexapoda</taxon>
        <taxon>Insecta</taxon>
        <taxon>Pterygota</taxon>
        <taxon>Neoptera</taxon>
        <taxon>Endopterygota</taxon>
        <taxon>Coleoptera</taxon>
        <taxon>Polyphaga</taxon>
        <taxon>Cucujiformia</taxon>
        <taxon>Curculionidae</taxon>
        <taxon>Scolytinae</taxon>
        <taxon>Dendroctonus</taxon>
    </lineage>
</organism>
<dbReference type="InterPro" id="IPR036236">
    <property type="entry name" value="Znf_C2H2_sf"/>
</dbReference>
<feature type="non-terminal residue" evidence="2">
    <location>
        <position position="1"/>
    </location>
</feature>
<proteinExistence type="predicted"/>
<dbReference type="HOGENOM" id="CLU_1316626_0_0_1"/>
<dbReference type="InterPro" id="IPR022755">
    <property type="entry name" value="Znf_C2H2_jaz"/>
</dbReference>
<dbReference type="InterPro" id="IPR013087">
    <property type="entry name" value="Znf_C2H2_type"/>
</dbReference>
<name>N6TCT6_DENPD</name>
<accession>N6TCT6</accession>
<dbReference type="Pfam" id="PF12171">
    <property type="entry name" value="zf-C2H2_jaz"/>
    <property type="match status" value="1"/>
</dbReference>
<dbReference type="OrthoDB" id="434647at2759"/>
<gene>
    <name evidence="2" type="ORF">YQE_05263</name>
</gene>
<dbReference type="Gene3D" id="3.30.160.60">
    <property type="entry name" value="Classic Zinc Finger"/>
    <property type="match status" value="1"/>
</dbReference>
<evidence type="ECO:0000313" key="2">
    <source>
        <dbReference type="EMBL" id="ENN78109.1"/>
    </source>
</evidence>
<protein>
    <submittedName>
        <fullName evidence="2">Uncharacterized protein</fullName>
    </submittedName>
</protein>
<feature type="compositionally biased region" description="Basic and acidic residues" evidence="1">
    <location>
        <begin position="114"/>
        <end position="130"/>
    </location>
</feature>
<dbReference type="EMBL" id="KB740923">
    <property type="protein sequence ID" value="ENN78109.1"/>
    <property type="molecule type" value="Genomic_DNA"/>
</dbReference>
<reference evidence="2" key="1">
    <citation type="journal article" date="2013" name="Genome Biol.">
        <title>Draft genome of the mountain pine beetle, Dendroctonus ponderosae Hopkins, a major forest pest.</title>
        <authorList>
            <person name="Keeling C.I."/>
            <person name="Yuen M.M."/>
            <person name="Liao N.Y."/>
            <person name="Docking T.R."/>
            <person name="Chan S.K."/>
            <person name="Taylor G.A."/>
            <person name="Palmquist D.L."/>
            <person name="Jackman S.D."/>
            <person name="Nguyen A."/>
            <person name="Li M."/>
            <person name="Henderson H."/>
            <person name="Janes J.K."/>
            <person name="Zhao Y."/>
            <person name="Pandoh P."/>
            <person name="Moore R."/>
            <person name="Sperling F.A."/>
            <person name="Huber D.P."/>
            <person name="Birol I."/>
            <person name="Jones S.J."/>
            <person name="Bohlmann J."/>
        </authorList>
    </citation>
    <scope>NUCLEOTIDE SEQUENCE</scope>
</reference>
<evidence type="ECO:0000256" key="1">
    <source>
        <dbReference type="SAM" id="MobiDB-lite"/>
    </source>
</evidence>
<dbReference type="AlphaFoldDB" id="N6TCT6"/>
<sequence length="209" mass="23503">MGPIMCLICQDGSRNHRYSKKHIPNVLAWIQSNDTNHDFYPDNVALLFCAECNVVHLNNEIALDHYRSAMHDQNAEKYCIQCQRSFNDVQLFKEHLQTRGHQRQNGAINGTDAEPDRESQSENENDKSAECSRIQTEEATGDIEHNLQKKVLGELEGIADKLLAYKTVSSLALLRKLNAELAALSKCKSPTVPSEIGHTPDNRLCCSLV</sequence>
<dbReference type="PROSITE" id="PS00028">
    <property type="entry name" value="ZINC_FINGER_C2H2_1"/>
    <property type="match status" value="1"/>
</dbReference>
<feature type="region of interest" description="Disordered" evidence="1">
    <location>
        <begin position="97"/>
        <end position="132"/>
    </location>
</feature>
<dbReference type="SUPFAM" id="SSF57667">
    <property type="entry name" value="beta-beta-alpha zinc fingers"/>
    <property type="match status" value="1"/>
</dbReference>